<accession>L8MWM3</accession>
<comment type="caution">
    <text evidence="1">The sequence shown here is derived from an EMBL/GenBank/DDBJ whole genome shotgun (WGS) entry which is preliminary data.</text>
</comment>
<protein>
    <submittedName>
        <fullName evidence="1">Uncharacterized protein</fullName>
    </submittedName>
</protein>
<organism evidence="1 2">
    <name type="scientific">Pseudanabaena biceps PCC 7429</name>
    <dbReference type="NCBI Taxonomy" id="927668"/>
    <lineage>
        <taxon>Bacteria</taxon>
        <taxon>Bacillati</taxon>
        <taxon>Cyanobacteriota</taxon>
        <taxon>Cyanophyceae</taxon>
        <taxon>Pseudanabaenales</taxon>
        <taxon>Pseudanabaenaceae</taxon>
        <taxon>Pseudanabaena</taxon>
    </lineage>
</organism>
<name>L8MWM3_9CYAN</name>
<keyword evidence="2" id="KW-1185">Reference proteome</keyword>
<dbReference type="AlphaFoldDB" id="L8MWM3"/>
<gene>
    <name evidence="1" type="ORF">Pse7429DRAFT_4505</name>
</gene>
<reference evidence="1 2" key="1">
    <citation type="journal article" date="2013" name="Proc. Natl. Acad. Sci. U.S.A.">
        <title>Improving the coverage of the cyanobacterial phylum using diversity-driven genome sequencing.</title>
        <authorList>
            <person name="Shih P.M."/>
            <person name="Wu D."/>
            <person name="Latifi A."/>
            <person name="Axen S.D."/>
            <person name="Fewer D.P."/>
            <person name="Talla E."/>
            <person name="Calteau A."/>
            <person name="Cai F."/>
            <person name="Tandeau de Marsac N."/>
            <person name="Rippka R."/>
            <person name="Herdman M."/>
            <person name="Sivonen K."/>
            <person name="Coursin T."/>
            <person name="Laurent T."/>
            <person name="Goodwin L."/>
            <person name="Nolan M."/>
            <person name="Davenport K.W."/>
            <person name="Han C.S."/>
            <person name="Rubin E.M."/>
            <person name="Eisen J.A."/>
            <person name="Woyke T."/>
            <person name="Gugger M."/>
            <person name="Kerfeld C.A."/>
        </authorList>
    </citation>
    <scope>NUCLEOTIDE SEQUENCE [LARGE SCALE GENOMIC DNA]</scope>
    <source>
        <strain evidence="1 2">PCC 7429</strain>
    </source>
</reference>
<dbReference type="Proteomes" id="UP000011201">
    <property type="component" value="Unassembled WGS sequence"/>
</dbReference>
<evidence type="ECO:0000313" key="2">
    <source>
        <dbReference type="Proteomes" id="UP000011201"/>
    </source>
</evidence>
<evidence type="ECO:0000313" key="1">
    <source>
        <dbReference type="EMBL" id="ELS30398.1"/>
    </source>
</evidence>
<sequence length="66" mass="7278">MSKSCVFTLNSCHVGLADNLILRVDKHFVDAVAISNPEIALPNFNQCPQVLKVWLLLSPNTQANMP</sequence>
<dbReference type="EMBL" id="ALWB01000330">
    <property type="protein sequence ID" value="ELS30398.1"/>
    <property type="molecule type" value="Genomic_DNA"/>
</dbReference>
<proteinExistence type="predicted"/>